<organism evidence="5 6">
    <name type="scientific">Acinetobacter bouvetii</name>
    <dbReference type="NCBI Taxonomy" id="202951"/>
    <lineage>
        <taxon>Bacteria</taxon>
        <taxon>Pseudomonadati</taxon>
        <taxon>Pseudomonadota</taxon>
        <taxon>Gammaproteobacteria</taxon>
        <taxon>Moraxellales</taxon>
        <taxon>Moraxellaceae</taxon>
        <taxon>Acinetobacter</taxon>
    </lineage>
</organism>
<sequence>MRHSHYIWASFLSFGLISPVFANESTVNPEASASANVETTSDETLQTTQHPRLEALKELKNIKAKDLKVDANATQPDDQKDPLQPLNRQIFALNDVLDRNVARPLAVQYKQKVPGEVRGSYRQFRKNLGEPWNVVNQLIQGRPLRAAESLGRFTINTITTLGFADPARRLGLSAEEENFGTTLGYYGIPSGPYLVLPVFGPSTFRDAIGLAVDGQARPQKYLFEDHDGLYWSEQVLRGIDARSQLLDIEDVLQGDKYAAIRDIYLQRKNFAIAEKKGLEPETLFIEDDVETPEDEDQPEAPEQSPDETPVDESDSTTK</sequence>
<dbReference type="InterPro" id="IPR007428">
    <property type="entry name" value="MlaA"/>
</dbReference>
<dbReference type="PANTHER" id="PTHR30035:SF3">
    <property type="entry name" value="INTERMEMBRANE PHOSPHOLIPID TRANSPORT SYSTEM LIPOPROTEIN MLAA"/>
    <property type="match status" value="1"/>
</dbReference>
<comment type="similarity">
    <text evidence="1">Belongs to the MlaA family.</text>
</comment>
<feature type="region of interest" description="Disordered" evidence="3">
    <location>
        <begin position="281"/>
        <end position="318"/>
    </location>
</feature>
<feature type="signal peptide" evidence="4">
    <location>
        <begin position="1"/>
        <end position="22"/>
    </location>
</feature>
<evidence type="ECO:0000313" key="5">
    <source>
        <dbReference type="EMBL" id="CAB1209698.1"/>
    </source>
</evidence>
<evidence type="ECO:0000256" key="1">
    <source>
        <dbReference type="ARBA" id="ARBA00010634"/>
    </source>
</evidence>
<name>A0A811G8T6_9GAMM</name>
<proteinExistence type="inferred from homology"/>
<evidence type="ECO:0000256" key="3">
    <source>
        <dbReference type="SAM" id="MobiDB-lite"/>
    </source>
</evidence>
<reference evidence="5 6" key="1">
    <citation type="submission" date="2020-02" db="EMBL/GenBank/DDBJ databases">
        <authorList>
            <person name="Chaudhuri R."/>
        </authorList>
    </citation>
    <scope>NUCLEOTIDE SEQUENCE [LARGE SCALE GENOMIC DNA]</scope>
    <source>
        <strain evidence="5">SFB21</strain>
    </source>
</reference>
<dbReference type="PRINTS" id="PR01805">
    <property type="entry name" value="VACJLIPOPROT"/>
</dbReference>
<comment type="caution">
    <text evidence="5">The sequence shown here is derived from an EMBL/GenBank/DDBJ whole genome shotgun (WGS) entry which is preliminary data.</text>
</comment>
<protein>
    <submittedName>
        <fullName evidence="5">Putative phospholipid-binding lipoprotein MlaA</fullName>
    </submittedName>
</protein>
<dbReference type="Pfam" id="PF04333">
    <property type="entry name" value="MlaA"/>
    <property type="match status" value="1"/>
</dbReference>
<dbReference type="RefSeq" id="WP_174558574.1">
    <property type="nucleotide sequence ID" value="NZ_CADDTS010000010.1"/>
</dbReference>
<evidence type="ECO:0000256" key="2">
    <source>
        <dbReference type="ARBA" id="ARBA00022729"/>
    </source>
</evidence>
<feature type="chain" id="PRO_5032815576" evidence="4">
    <location>
        <begin position="23"/>
        <end position="318"/>
    </location>
</feature>
<gene>
    <name evidence="5" type="primary">mlaA</name>
    <name evidence="5" type="ORF">SFB21_0603</name>
</gene>
<evidence type="ECO:0000313" key="6">
    <source>
        <dbReference type="Proteomes" id="UP000489961"/>
    </source>
</evidence>
<keyword evidence="2 4" id="KW-0732">Signal</keyword>
<dbReference type="Proteomes" id="UP000489961">
    <property type="component" value="Unassembled WGS sequence"/>
</dbReference>
<dbReference type="PANTHER" id="PTHR30035">
    <property type="entry name" value="LIPOPROTEIN VACJ-RELATED"/>
    <property type="match status" value="1"/>
</dbReference>
<dbReference type="EMBL" id="CADDTS010000010">
    <property type="protein sequence ID" value="CAB1209698.1"/>
    <property type="molecule type" value="Genomic_DNA"/>
</dbReference>
<feature type="compositionally biased region" description="Acidic residues" evidence="3">
    <location>
        <begin position="284"/>
        <end position="318"/>
    </location>
</feature>
<keyword evidence="5" id="KW-0449">Lipoprotein</keyword>
<dbReference type="GO" id="GO:0016020">
    <property type="term" value="C:membrane"/>
    <property type="evidence" value="ECO:0007669"/>
    <property type="project" value="InterPro"/>
</dbReference>
<dbReference type="GO" id="GO:0120010">
    <property type="term" value="P:intermembrane phospholipid transfer"/>
    <property type="evidence" value="ECO:0007669"/>
    <property type="project" value="TreeGrafter"/>
</dbReference>
<evidence type="ECO:0000256" key="4">
    <source>
        <dbReference type="SAM" id="SignalP"/>
    </source>
</evidence>
<accession>A0A811G8T6</accession>
<dbReference type="AlphaFoldDB" id="A0A811G8T6"/>